<keyword evidence="2" id="KW-1185">Reference proteome</keyword>
<dbReference type="AlphaFoldDB" id="A0A0T5X9Q3"/>
<evidence type="ECO:0000313" key="1">
    <source>
        <dbReference type="EMBL" id="KRT35089.1"/>
    </source>
</evidence>
<organism evidence="1 2">
    <name type="scientific">Acetomicrobium hydrogeniformans ATCC BAA-1850</name>
    <dbReference type="NCBI Taxonomy" id="592015"/>
    <lineage>
        <taxon>Bacteria</taxon>
        <taxon>Thermotogati</taxon>
        <taxon>Synergistota</taxon>
        <taxon>Synergistia</taxon>
        <taxon>Synergistales</taxon>
        <taxon>Acetomicrobiaceae</taxon>
        <taxon>Acetomicrobium</taxon>
    </lineage>
</organism>
<proteinExistence type="predicted"/>
<evidence type="ECO:0000313" key="2">
    <source>
        <dbReference type="Proteomes" id="UP000005273"/>
    </source>
</evidence>
<sequence>MCSVEEFAEELEIGRVAFAHFDEEQMEAQKGVAGEMLSSLILPTFGWGAYHSAQDAVYAQMNVGVAVLRLKGDKALV</sequence>
<dbReference type="RefSeq" id="WP_009202260.1">
    <property type="nucleotide sequence ID" value="NZ_ACJX03000001.1"/>
</dbReference>
<reference evidence="2" key="1">
    <citation type="submission" date="2012-09" db="EMBL/GenBank/DDBJ databases">
        <authorList>
            <person name="Weinstock G."/>
            <person name="Sodergren E."/>
            <person name="Clifton S."/>
            <person name="Fulton L."/>
            <person name="Fulton B."/>
            <person name="Courtney L."/>
            <person name="Fronick C."/>
            <person name="Harrison M."/>
            <person name="Strong C."/>
            <person name="Farmer C."/>
            <person name="Delehaunty K."/>
            <person name="Markovic C."/>
            <person name="Hall O."/>
            <person name="Minx P."/>
            <person name="Tomlinson C."/>
            <person name="Mitreva M."/>
            <person name="Nelson J."/>
            <person name="Hou S."/>
            <person name="Wollam A."/>
            <person name="Pepin K.H."/>
            <person name="Johnson M."/>
            <person name="Bhonagiri V."/>
            <person name="Nash W.E."/>
            <person name="Suruliraj S."/>
            <person name="Warren W."/>
            <person name="Chinwalla A."/>
            <person name="Mardis E.R."/>
            <person name="Wilson R.K."/>
        </authorList>
    </citation>
    <scope>NUCLEOTIDE SEQUENCE [LARGE SCALE GENOMIC DNA]</scope>
    <source>
        <strain evidence="2">OS1</strain>
    </source>
</reference>
<dbReference type="EMBL" id="ACJX03000001">
    <property type="protein sequence ID" value="KRT35089.1"/>
    <property type="molecule type" value="Genomic_DNA"/>
</dbReference>
<gene>
    <name evidence="1" type="ORF">HMPREF1705_04353</name>
</gene>
<dbReference type="STRING" id="592015.HMPREF1705_04353"/>
<comment type="caution">
    <text evidence="1">The sequence shown here is derived from an EMBL/GenBank/DDBJ whole genome shotgun (WGS) entry which is preliminary data.</text>
</comment>
<dbReference type="Proteomes" id="UP000005273">
    <property type="component" value="Unassembled WGS sequence"/>
</dbReference>
<accession>A0A0T5X9Q3</accession>
<name>A0A0T5X9Q3_9BACT</name>
<protein>
    <submittedName>
        <fullName evidence="1">Uncharacterized protein</fullName>
    </submittedName>
</protein>